<evidence type="ECO:0000313" key="2">
    <source>
        <dbReference type="EMBL" id="KAK7720331.1"/>
    </source>
</evidence>
<organism evidence="2 3">
    <name type="scientific">Diaporthe eres</name>
    <name type="common">Phomopsis oblonga</name>
    <dbReference type="NCBI Taxonomy" id="83184"/>
    <lineage>
        <taxon>Eukaryota</taxon>
        <taxon>Fungi</taxon>
        <taxon>Dikarya</taxon>
        <taxon>Ascomycota</taxon>
        <taxon>Pezizomycotina</taxon>
        <taxon>Sordariomycetes</taxon>
        <taxon>Sordariomycetidae</taxon>
        <taxon>Diaporthales</taxon>
        <taxon>Diaporthaceae</taxon>
        <taxon>Diaporthe</taxon>
        <taxon>Diaporthe eres species complex</taxon>
    </lineage>
</organism>
<proteinExistence type="predicted"/>
<comment type="caution">
    <text evidence="2">The sequence shown here is derived from an EMBL/GenBank/DDBJ whole genome shotgun (WGS) entry which is preliminary data.</text>
</comment>
<protein>
    <submittedName>
        <fullName evidence="2">Uncharacterized protein</fullName>
    </submittedName>
</protein>
<feature type="compositionally biased region" description="Low complexity" evidence="1">
    <location>
        <begin position="366"/>
        <end position="389"/>
    </location>
</feature>
<feature type="compositionally biased region" description="Polar residues" evidence="1">
    <location>
        <begin position="484"/>
        <end position="493"/>
    </location>
</feature>
<keyword evidence="3" id="KW-1185">Reference proteome</keyword>
<feature type="region of interest" description="Disordered" evidence="1">
    <location>
        <begin position="1"/>
        <end position="20"/>
    </location>
</feature>
<sequence length="493" mass="55343">MGVDIKPDDIGHGRDAQSPEDAIKKTKEYLANPKLYPNGRLKLDGKMDIIKQRFEDFRVKAKGIPPKPHFFLAHQIHLAEDKKFWLIGRRDPFDQVQYINPKGKERDGHAGMSMIHIMGIPRNDPKRDGSLSREPIYNGVSLHAKNADVLQHMKKTFKYWWDAEPNKRTRKNIIGAQARAIVWKFKEDLKALGKADGVDPKTKADNADKGLAGEYQGGAELLDQVEEMQEKSCISTAEFRYEDLHRWDRFLGLLCMHLRGRAQVKKNPKLNPSVLGWQHPVGRLLKAHESYKLLSKYEEENVIRFEDFDFALHLRPDNSVDYLHMHIFLWPARYRIYSCVIWDPLYKGIDEVAKVAMQYPGPVGEAAGSSASSGSAGSKQQQQPGQAKQLPWGYEEPDNKDAQIKALQHRVQILEQHCKAKGIGLPQEKVQPAAKPQQSQARPTAASTGKTATQSGQGGSPAKGPQQQTAVRSDDKKGAPATKTAGQTPSSTR</sequence>
<dbReference type="Proteomes" id="UP001430848">
    <property type="component" value="Unassembled WGS sequence"/>
</dbReference>
<accession>A0ABR1NYL7</accession>
<gene>
    <name evidence="2" type="ORF">SLS63_009878</name>
</gene>
<feature type="region of interest" description="Disordered" evidence="1">
    <location>
        <begin position="428"/>
        <end position="493"/>
    </location>
</feature>
<feature type="region of interest" description="Disordered" evidence="1">
    <location>
        <begin position="364"/>
        <end position="396"/>
    </location>
</feature>
<name>A0ABR1NYL7_DIAER</name>
<dbReference type="EMBL" id="JAKNSF020000076">
    <property type="protein sequence ID" value="KAK7720331.1"/>
    <property type="molecule type" value="Genomic_DNA"/>
</dbReference>
<evidence type="ECO:0000313" key="3">
    <source>
        <dbReference type="Proteomes" id="UP001430848"/>
    </source>
</evidence>
<evidence type="ECO:0000256" key="1">
    <source>
        <dbReference type="SAM" id="MobiDB-lite"/>
    </source>
</evidence>
<reference evidence="2 3" key="1">
    <citation type="submission" date="2024-02" db="EMBL/GenBank/DDBJ databases">
        <title>De novo assembly and annotation of 12 fungi associated with fruit tree decline syndrome in Ontario, Canada.</title>
        <authorList>
            <person name="Sulman M."/>
            <person name="Ellouze W."/>
            <person name="Ilyukhin E."/>
        </authorList>
    </citation>
    <scope>NUCLEOTIDE SEQUENCE [LARGE SCALE GENOMIC DNA]</scope>
    <source>
        <strain evidence="2 3">M169</strain>
    </source>
</reference>
<feature type="compositionally biased region" description="Polar residues" evidence="1">
    <location>
        <begin position="436"/>
        <end position="455"/>
    </location>
</feature>